<organism evidence="10 11">
    <name type="scientific">Ruthenibacterium lactatiformans</name>
    <dbReference type="NCBI Taxonomy" id="1550024"/>
    <lineage>
        <taxon>Bacteria</taxon>
        <taxon>Bacillati</taxon>
        <taxon>Bacillota</taxon>
        <taxon>Clostridia</taxon>
        <taxon>Eubacteriales</taxon>
        <taxon>Oscillospiraceae</taxon>
        <taxon>Ruthenibacterium</taxon>
    </lineage>
</organism>
<feature type="binding site" evidence="8">
    <location>
        <begin position="322"/>
        <end position="323"/>
    </location>
    <ligand>
        <name>ATP</name>
        <dbReference type="ChEBI" id="CHEBI:30616"/>
    </ligand>
</feature>
<dbReference type="GO" id="GO:0015966">
    <property type="term" value="P:diadenosine tetraphosphate biosynthetic process"/>
    <property type="evidence" value="ECO:0007669"/>
    <property type="project" value="UniProtKB-ARBA"/>
</dbReference>
<dbReference type="InterPro" id="IPR006195">
    <property type="entry name" value="aa-tRNA-synth_II"/>
</dbReference>
<dbReference type="GO" id="GO:1990742">
    <property type="term" value="C:microvesicle"/>
    <property type="evidence" value="ECO:0007669"/>
    <property type="project" value="UniProtKB-ARBA"/>
</dbReference>
<evidence type="ECO:0000256" key="3">
    <source>
        <dbReference type="ARBA" id="ARBA00022598"/>
    </source>
</evidence>
<feature type="binding site" evidence="8">
    <location>
        <position position="206"/>
    </location>
    <ligand>
        <name>substrate</name>
    </ligand>
</feature>
<dbReference type="Gene3D" id="3.40.50.800">
    <property type="entry name" value="Anticodon-binding domain"/>
    <property type="match status" value="1"/>
</dbReference>
<dbReference type="Proteomes" id="UP000431913">
    <property type="component" value="Unassembled WGS sequence"/>
</dbReference>
<dbReference type="CDD" id="cd00858">
    <property type="entry name" value="GlyRS_anticodon"/>
    <property type="match status" value="1"/>
</dbReference>
<dbReference type="CDD" id="cd00774">
    <property type="entry name" value="GlyRS-like_core"/>
    <property type="match status" value="1"/>
</dbReference>
<evidence type="ECO:0000256" key="8">
    <source>
        <dbReference type="HAMAP-Rule" id="MF_00253"/>
    </source>
</evidence>
<dbReference type="EC" id="6.1.1.14" evidence="8"/>
<evidence type="ECO:0000256" key="2">
    <source>
        <dbReference type="ARBA" id="ARBA00022490"/>
    </source>
</evidence>
<dbReference type="GO" id="GO:0005829">
    <property type="term" value="C:cytosol"/>
    <property type="evidence" value="ECO:0007669"/>
    <property type="project" value="UniProtKB-ARBA"/>
</dbReference>
<name>A0A6I2U915_9FIRM</name>
<keyword evidence="5 8" id="KW-0067">ATP-binding</keyword>
<feature type="binding site" evidence="8">
    <location>
        <begin position="238"/>
        <end position="240"/>
    </location>
    <ligand>
        <name>ATP</name>
        <dbReference type="ChEBI" id="CHEBI:30616"/>
    </ligand>
</feature>
<dbReference type="GO" id="GO:0004081">
    <property type="term" value="F:bis(5'-nucleosyl)-tetraphosphatase (asymmetrical) activity"/>
    <property type="evidence" value="ECO:0007669"/>
    <property type="project" value="UniProtKB-ARBA"/>
</dbReference>
<dbReference type="InterPro" id="IPR002314">
    <property type="entry name" value="aa-tRNA-synt_IIb"/>
</dbReference>
<evidence type="ECO:0000259" key="9">
    <source>
        <dbReference type="PROSITE" id="PS50862"/>
    </source>
</evidence>
<dbReference type="GO" id="GO:0140096">
    <property type="term" value="F:catalytic activity, acting on a protein"/>
    <property type="evidence" value="ECO:0007669"/>
    <property type="project" value="UniProtKB-ARBA"/>
</dbReference>
<comment type="caution">
    <text evidence="10">The sequence shown here is derived from an EMBL/GenBank/DDBJ whole genome shotgun (WGS) entry which is preliminary data.</text>
</comment>
<feature type="binding site" evidence="8">
    <location>
        <begin position="366"/>
        <end position="369"/>
    </location>
    <ligand>
        <name>ATP</name>
        <dbReference type="ChEBI" id="CHEBI:30616"/>
    </ligand>
</feature>
<feature type="binding site" evidence="8">
    <location>
        <begin position="253"/>
        <end position="257"/>
    </location>
    <ligand>
        <name>substrate</name>
    </ligand>
</feature>
<dbReference type="Pfam" id="PF03129">
    <property type="entry name" value="HGTP_anticodon"/>
    <property type="match status" value="1"/>
</dbReference>
<dbReference type="PANTHER" id="PTHR10745">
    <property type="entry name" value="GLYCYL-TRNA SYNTHETASE/DNA POLYMERASE SUBUNIT GAMMA-2"/>
    <property type="match status" value="1"/>
</dbReference>
<proteinExistence type="inferred from homology"/>
<dbReference type="PRINTS" id="PR01043">
    <property type="entry name" value="TRNASYNTHGLY"/>
</dbReference>
<dbReference type="InterPro" id="IPR004154">
    <property type="entry name" value="Anticodon-bd"/>
</dbReference>
<dbReference type="GO" id="GO:0004820">
    <property type="term" value="F:glycine-tRNA ligase activity"/>
    <property type="evidence" value="ECO:0007669"/>
    <property type="project" value="UniProtKB-UniRule"/>
</dbReference>
<evidence type="ECO:0000256" key="6">
    <source>
        <dbReference type="ARBA" id="ARBA00022917"/>
    </source>
</evidence>
<comment type="subcellular location">
    <subcellularLocation>
        <location evidence="8">Cytoplasm</location>
    </subcellularLocation>
</comment>
<dbReference type="Gene3D" id="3.30.930.10">
    <property type="entry name" value="Bira Bifunctional Protein, Domain 2"/>
    <property type="match status" value="1"/>
</dbReference>
<keyword evidence="6 8" id="KW-0648">Protein biosynthesis</keyword>
<dbReference type="InterPro" id="IPR045864">
    <property type="entry name" value="aa-tRNA-synth_II/BPL/LPL"/>
</dbReference>
<dbReference type="GO" id="GO:0005524">
    <property type="term" value="F:ATP binding"/>
    <property type="evidence" value="ECO:0007669"/>
    <property type="project" value="UniProtKB-UniRule"/>
</dbReference>
<evidence type="ECO:0000313" key="10">
    <source>
        <dbReference type="EMBL" id="MST92439.1"/>
    </source>
</evidence>
<dbReference type="InterPro" id="IPR033731">
    <property type="entry name" value="GlyRS-like_core"/>
</dbReference>
<evidence type="ECO:0000313" key="11">
    <source>
        <dbReference type="Proteomes" id="UP000431913"/>
    </source>
</evidence>
<dbReference type="NCBIfam" id="NF003211">
    <property type="entry name" value="PRK04173.1"/>
    <property type="match status" value="1"/>
</dbReference>
<dbReference type="FunFam" id="3.40.50.800:FF:000002">
    <property type="entry name" value="Glycine--tRNA ligase"/>
    <property type="match status" value="1"/>
</dbReference>
<dbReference type="Pfam" id="PF00587">
    <property type="entry name" value="tRNA-synt_2b"/>
    <property type="match status" value="1"/>
</dbReference>
<dbReference type="PANTHER" id="PTHR10745:SF8">
    <property type="entry name" value="DNA POLYMERASE SUBUNIT GAMMA-2, MITOCHONDRIAL"/>
    <property type="match status" value="1"/>
</dbReference>
<gene>
    <name evidence="8" type="primary">glyQS</name>
    <name evidence="10" type="ORF">FYJ76_10935</name>
</gene>
<dbReference type="GO" id="GO:0016740">
    <property type="term" value="F:transferase activity"/>
    <property type="evidence" value="ECO:0007669"/>
    <property type="project" value="UniProtKB-ARBA"/>
</dbReference>
<dbReference type="GO" id="GO:0006426">
    <property type="term" value="P:glycyl-tRNA aminoacylation"/>
    <property type="evidence" value="ECO:0007669"/>
    <property type="project" value="UniProtKB-UniRule"/>
</dbReference>
<protein>
    <recommendedName>
        <fullName evidence="8">Glycine--tRNA ligase</fullName>
        <ecNumber evidence="8">6.1.1.14</ecNumber>
    </recommendedName>
    <alternativeName>
        <fullName evidence="8">Glycyl-tRNA synthetase</fullName>
        <shortName evidence="8">GlyRS</shortName>
    </alternativeName>
</protein>
<feature type="domain" description="Aminoacyl-transfer RNA synthetases class-II family profile" evidence="9">
    <location>
        <begin position="46"/>
        <end position="403"/>
    </location>
</feature>
<dbReference type="SUPFAM" id="SSF52954">
    <property type="entry name" value="Class II aaRS ABD-related"/>
    <property type="match status" value="1"/>
</dbReference>
<dbReference type="NCBIfam" id="TIGR00389">
    <property type="entry name" value="glyS_dimeric"/>
    <property type="match status" value="1"/>
</dbReference>
<keyword evidence="7 8" id="KW-0030">Aminoacyl-tRNA synthetase</keyword>
<dbReference type="AlphaFoldDB" id="A0A6I2U915"/>
<evidence type="ECO:0000256" key="4">
    <source>
        <dbReference type="ARBA" id="ARBA00022741"/>
    </source>
</evidence>
<evidence type="ECO:0000256" key="5">
    <source>
        <dbReference type="ARBA" id="ARBA00022840"/>
    </source>
</evidence>
<keyword evidence="4 8" id="KW-0547">Nucleotide-binding</keyword>
<dbReference type="GO" id="GO:0070062">
    <property type="term" value="C:extracellular exosome"/>
    <property type="evidence" value="ECO:0007669"/>
    <property type="project" value="UniProtKB-ARBA"/>
</dbReference>
<keyword evidence="2 8" id="KW-0963">Cytoplasm</keyword>
<keyword evidence="3 8" id="KW-0436">Ligase</keyword>
<feature type="binding site" evidence="8">
    <location>
        <begin position="362"/>
        <end position="366"/>
    </location>
    <ligand>
        <name>substrate</name>
    </ligand>
</feature>
<comment type="subunit">
    <text evidence="8">Homodimer.</text>
</comment>
<feature type="binding site" evidence="8">
    <location>
        <begin position="248"/>
        <end position="253"/>
    </location>
    <ligand>
        <name>ATP</name>
        <dbReference type="ChEBI" id="CHEBI:30616"/>
    </ligand>
</feature>
<dbReference type="InterPro" id="IPR002315">
    <property type="entry name" value="tRNA-synt_gly"/>
</dbReference>
<dbReference type="HAMAP" id="MF_00253_B">
    <property type="entry name" value="Gly_tRNA_synth_B"/>
    <property type="match status" value="1"/>
</dbReference>
<dbReference type="PROSITE" id="PS50862">
    <property type="entry name" value="AA_TRNA_LIGASE_II"/>
    <property type="match status" value="1"/>
</dbReference>
<dbReference type="InterPro" id="IPR022961">
    <property type="entry name" value="Gly_tRNA_ligase_bac"/>
</dbReference>
<feature type="binding site" evidence="8">
    <location>
        <position position="138"/>
    </location>
    <ligand>
        <name>substrate</name>
    </ligand>
</feature>
<evidence type="ECO:0000256" key="7">
    <source>
        <dbReference type="ARBA" id="ARBA00023146"/>
    </source>
</evidence>
<dbReference type="InterPro" id="IPR036621">
    <property type="entry name" value="Anticodon-bd_dom_sf"/>
</dbReference>
<dbReference type="SUPFAM" id="SSF55681">
    <property type="entry name" value="Class II aaRS and biotin synthetases"/>
    <property type="match status" value="1"/>
</dbReference>
<dbReference type="InterPro" id="IPR027031">
    <property type="entry name" value="Gly-tRNA_synthase/POLG2"/>
</dbReference>
<accession>A0A6I2U915</accession>
<reference evidence="10 11" key="1">
    <citation type="submission" date="2019-08" db="EMBL/GenBank/DDBJ databases">
        <title>In-depth cultivation of the pig gut microbiome towards novel bacterial diversity and tailored functional studies.</title>
        <authorList>
            <person name="Wylensek D."/>
            <person name="Hitch T.C.A."/>
            <person name="Clavel T."/>
        </authorList>
    </citation>
    <scope>NUCLEOTIDE SEQUENCE [LARGE SCALE GENOMIC DNA]</scope>
    <source>
        <strain evidence="10 11">WCA3-601-WT-6J</strain>
    </source>
</reference>
<dbReference type="EMBL" id="VUNJ01000011">
    <property type="protein sequence ID" value="MST92439.1"/>
    <property type="molecule type" value="Genomic_DNA"/>
</dbReference>
<comment type="function">
    <text evidence="8">Catalyzes the attachment of glycine to tRNA(Gly).</text>
</comment>
<comment type="similarity">
    <text evidence="1 8">Belongs to the class-II aminoacyl-tRNA synthetase family.</text>
</comment>
<sequence length="502" mass="57723">MTQCARSQAKPLTNRAACRTINPCLIVPTIYKKRCVTMENSAKTMDQIVALCKNRGFVYPGSEIYGGLANSWDYGPLGVEFKNNVKKAWWKKFVQESKYNVGLDSAILMNPQTWVTSGHVGGFSDPLMDCRDCHARHRADKLIEDAGGHAEGMSFDEMTAYIREHGIACPECGSKNFTDIRKFNLMFKTFMGVTEDAKNEVYLRPETAQGIFVNYANIQRTTRRKLPFGVCQIGKSFRNEITPGNFIFRIREFEQMECEFFCKPDTDLDWFYYWKDYCKNFLLSLGMKEENMRLRDHEKEELSFYSKATTDIEYLFPFGWGELWGIADRTNYDLGRHQEASGKSLEYFDPETNERYIPYVVEPSLGADRVALAFLCEAYDEEVVDAGKNDTRVVMRLHPALAPFKACVLPLSKKLAPKAEEVRAELAKYFMVDYDETGSIGKRYRRQDEIGTPLCITIDFETVGDDKTAADGCVTVRDRDTMQQERVKIEDLRAYIEKKIEF</sequence>
<evidence type="ECO:0000256" key="1">
    <source>
        <dbReference type="ARBA" id="ARBA00008226"/>
    </source>
</evidence>
<comment type="catalytic activity">
    <reaction evidence="8">
        <text>tRNA(Gly) + glycine + ATP = glycyl-tRNA(Gly) + AMP + diphosphate</text>
        <dbReference type="Rhea" id="RHEA:16013"/>
        <dbReference type="Rhea" id="RHEA-COMP:9664"/>
        <dbReference type="Rhea" id="RHEA-COMP:9683"/>
        <dbReference type="ChEBI" id="CHEBI:30616"/>
        <dbReference type="ChEBI" id="CHEBI:33019"/>
        <dbReference type="ChEBI" id="CHEBI:57305"/>
        <dbReference type="ChEBI" id="CHEBI:78442"/>
        <dbReference type="ChEBI" id="CHEBI:78522"/>
        <dbReference type="ChEBI" id="CHEBI:456215"/>
        <dbReference type="EC" id="6.1.1.14"/>
    </reaction>
</comment>